<dbReference type="Proteomes" id="UP000006177">
    <property type="component" value="Chromosome"/>
</dbReference>
<dbReference type="KEGG" id="lfi:LFML04_1768"/>
<protein>
    <submittedName>
        <fullName evidence="1">Uncharacterized protein</fullName>
    </submittedName>
</protein>
<dbReference type="STRING" id="1048260.LFML04_1768"/>
<organism evidence="1 2">
    <name type="scientific">Leptospirillum ferriphilum (strain ML-04)</name>
    <dbReference type="NCBI Taxonomy" id="1048260"/>
    <lineage>
        <taxon>Bacteria</taxon>
        <taxon>Pseudomonadati</taxon>
        <taxon>Nitrospirota</taxon>
        <taxon>Nitrospiria</taxon>
        <taxon>Nitrospirales</taxon>
        <taxon>Nitrospiraceae</taxon>
        <taxon>Leptospirillum</taxon>
    </lineage>
</organism>
<dbReference type="HOGENOM" id="CLU_2844527_0_0_0"/>
<sequence length="65" mass="7777">MKTFLISQLLILQTERLNIPDLFFNLFVVPDDYFNKINPIKTFLSYLHYLLPDKFAIKKIRLSSQ</sequence>
<accession>J9ZDN0</accession>
<gene>
    <name evidence="1" type="ordered locus">LFML04_1768</name>
</gene>
<name>J9ZDN0_LEPFM</name>
<dbReference type="AlphaFoldDB" id="J9ZDN0"/>
<evidence type="ECO:0000313" key="2">
    <source>
        <dbReference type="Proteomes" id="UP000006177"/>
    </source>
</evidence>
<dbReference type="EMBL" id="CP002919">
    <property type="protein sequence ID" value="AFS53968.1"/>
    <property type="molecule type" value="Genomic_DNA"/>
</dbReference>
<evidence type="ECO:0000313" key="1">
    <source>
        <dbReference type="EMBL" id="AFS53968.1"/>
    </source>
</evidence>
<reference evidence="1 2" key="1">
    <citation type="journal article" date="2011" name="J. Microbiol.">
        <title>Complete genome of Leptospirillum ferriphilum ML-04 provides insight into its physiology and environmental adaptation.</title>
        <authorList>
            <person name="Mi S."/>
            <person name="Song J."/>
            <person name="Lin J."/>
            <person name="Che Y."/>
            <person name="Zheng H."/>
            <person name="Lin J."/>
        </authorList>
    </citation>
    <scope>NUCLEOTIDE SEQUENCE [LARGE SCALE GENOMIC DNA]</scope>
    <source>
        <strain evidence="1 2">ML-04</strain>
    </source>
</reference>
<proteinExistence type="predicted"/>